<dbReference type="GO" id="GO:0002115">
    <property type="term" value="P:store-operated calcium entry"/>
    <property type="evidence" value="ECO:0007669"/>
    <property type="project" value="TreeGrafter"/>
</dbReference>
<gene>
    <name evidence="17" type="primary">ORF101163</name>
</gene>
<evidence type="ECO:0000256" key="13">
    <source>
        <dbReference type="SAM" id="MobiDB-lite"/>
    </source>
</evidence>
<dbReference type="PANTHER" id="PTHR15136">
    <property type="entry name" value="STROMAL INTERACTION MOLECULE HOMOLOG"/>
    <property type="match status" value="1"/>
</dbReference>
<dbReference type="InterPro" id="IPR013761">
    <property type="entry name" value="SAM/pointed_sf"/>
</dbReference>
<evidence type="ECO:0000256" key="4">
    <source>
        <dbReference type="ARBA" id="ARBA00022692"/>
    </source>
</evidence>
<keyword evidence="4 14" id="KW-0812">Transmembrane</keyword>
<evidence type="ECO:0000256" key="7">
    <source>
        <dbReference type="ARBA" id="ARBA00022837"/>
    </source>
</evidence>
<dbReference type="GO" id="GO:0005246">
    <property type="term" value="F:calcium channel regulator activity"/>
    <property type="evidence" value="ECO:0007669"/>
    <property type="project" value="InterPro"/>
</dbReference>
<accession>A0A0B7A7Q8</accession>
<feature type="compositionally biased region" description="Basic and acidic residues" evidence="13">
    <location>
        <begin position="349"/>
        <end position="358"/>
    </location>
</feature>
<dbReference type="Gene3D" id="1.10.238.180">
    <property type="match status" value="1"/>
</dbReference>
<keyword evidence="2" id="KW-0813">Transport</keyword>
<dbReference type="InterPro" id="IPR057835">
    <property type="entry name" value="EF-hand_STIM1/2"/>
</dbReference>
<sequence length="430" mass="49266">MKPNSDRTSSKPRLSFLLLVSVTILICVTHRCHGVEYGSTTVDVPDAPQKLDVHNHNAPKEVQAKVVRSNTKNLDVNLPIKSEVPRIECPEKDKECEKDKLGFDSIKMLHLLIDDDHNGNVDQSESDEFLRDELQYTDGFERHSLFHNNDKLISVDDLWKAWKYSIVYNWTVDDVIEWLVEDVDLPQYSHTFHNLAIDGSVLPRLVNSTGPLLVSLGIRNPVHKQKLSLKAMDTVLFGAPKKIHSYIKDVMLFMAVLLAIGISWLACVHHRYSQTQVKKMMKDLESLQKAEDALKKLSKELADAERNQVSMPHDKQEELRLFRHNSLCLKVSRVNNGEKSPSSLSREGSTYRRQEGEKKLKQAEEELAMLREALSEAENRLEVQQQLESQWSVPGELQVWLQLTHELEQVHYNAKRQAAERQLLAARDGC</sequence>
<feature type="non-terminal residue" evidence="17">
    <location>
        <position position="430"/>
    </location>
</feature>
<keyword evidence="3" id="KW-0109">Calcium transport</keyword>
<evidence type="ECO:0000256" key="1">
    <source>
        <dbReference type="ARBA" id="ARBA00004479"/>
    </source>
</evidence>
<keyword evidence="10" id="KW-0406">Ion transport</keyword>
<dbReference type="GO" id="GO:0051049">
    <property type="term" value="P:regulation of transport"/>
    <property type="evidence" value="ECO:0007669"/>
    <property type="project" value="UniProtKB-ARBA"/>
</dbReference>
<dbReference type="Gene3D" id="1.10.287.3550">
    <property type="match status" value="1"/>
</dbReference>
<evidence type="ECO:0000259" key="16">
    <source>
        <dbReference type="PROSITE" id="PS50105"/>
    </source>
</evidence>
<dbReference type="Gene3D" id="1.20.5.340">
    <property type="match status" value="1"/>
</dbReference>
<evidence type="ECO:0000256" key="9">
    <source>
        <dbReference type="ARBA" id="ARBA00023054"/>
    </source>
</evidence>
<keyword evidence="6 15" id="KW-0732">Signal</keyword>
<feature type="region of interest" description="Disordered" evidence="13">
    <location>
        <begin position="335"/>
        <end position="358"/>
    </location>
</feature>
<evidence type="ECO:0000256" key="10">
    <source>
        <dbReference type="ARBA" id="ARBA00023065"/>
    </source>
</evidence>
<dbReference type="InterPro" id="IPR037608">
    <property type="entry name" value="STIM1/2"/>
</dbReference>
<comment type="subcellular location">
    <subcellularLocation>
        <location evidence="1">Membrane</location>
        <topology evidence="1">Single-pass type I membrane protein</topology>
    </subcellularLocation>
</comment>
<feature type="chain" id="PRO_5002127433" description="SAM domain-containing protein" evidence="15">
    <location>
        <begin position="35"/>
        <end position="430"/>
    </location>
</feature>
<dbReference type="FunFam" id="1.10.238.180:FF:000001">
    <property type="entry name" value="Stromal interaction molecule 1"/>
    <property type="match status" value="1"/>
</dbReference>
<dbReference type="GO" id="GO:0006874">
    <property type="term" value="P:intracellular calcium ion homeostasis"/>
    <property type="evidence" value="ECO:0007669"/>
    <property type="project" value="TreeGrafter"/>
</dbReference>
<dbReference type="InterPro" id="IPR032393">
    <property type="entry name" value="SOAR_STIM1/2"/>
</dbReference>
<keyword evidence="8 14" id="KW-1133">Transmembrane helix</keyword>
<organism evidence="17">
    <name type="scientific">Arion vulgaris</name>
    <dbReference type="NCBI Taxonomy" id="1028688"/>
    <lineage>
        <taxon>Eukaryota</taxon>
        <taxon>Metazoa</taxon>
        <taxon>Spiralia</taxon>
        <taxon>Lophotrochozoa</taxon>
        <taxon>Mollusca</taxon>
        <taxon>Gastropoda</taxon>
        <taxon>Heterobranchia</taxon>
        <taxon>Euthyneura</taxon>
        <taxon>Panpulmonata</taxon>
        <taxon>Eupulmonata</taxon>
        <taxon>Stylommatophora</taxon>
        <taxon>Helicina</taxon>
        <taxon>Arionoidea</taxon>
        <taxon>Arionidae</taxon>
        <taxon>Arion</taxon>
    </lineage>
</organism>
<name>A0A0B7A7Q8_9EUPU</name>
<dbReference type="GO" id="GO:0005509">
    <property type="term" value="F:calcium ion binding"/>
    <property type="evidence" value="ECO:0007669"/>
    <property type="project" value="TreeGrafter"/>
</dbReference>
<dbReference type="PANTHER" id="PTHR15136:SF5">
    <property type="entry name" value="STROMAL INTERACTION MOLECULE HOMOLOG"/>
    <property type="match status" value="1"/>
</dbReference>
<dbReference type="Gene3D" id="1.10.150.50">
    <property type="entry name" value="Transcription Factor, Ets-1"/>
    <property type="match status" value="1"/>
</dbReference>
<evidence type="ECO:0000313" key="17">
    <source>
        <dbReference type="EMBL" id="CEK76707.1"/>
    </source>
</evidence>
<dbReference type="GO" id="GO:0005783">
    <property type="term" value="C:endoplasmic reticulum"/>
    <property type="evidence" value="ECO:0007669"/>
    <property type="project" value="TreeGrafter"/>
</dbReference>
<keyword evidence="9 12" id="KW-0175">Coiled coil</keyword>
<evidence type="ECO:0000256" key="12">
    <source>
        <dbReference type="SAM" id="Coils"/>
    </source>
</evidence>
<evidence type="ECO:0000256" key="3">
    <source>
        <dbReference type="ARBA" id="ARBA00022568"/>
    </source>
</evidence>
<proteinExistence type="predicted"/>
<keyword evidence="5" id="KW-0479">Metal-binding</keyword>
<evidence type="ECO:0000256" key="15">
    <source>
        <dbReference type="SAM" id="SignalP"/>
    </source>
</evidence>
<feature type="domain" description="SAM" evidence="16">
    <location>
        <begin position="170"/>
        <end position="227"/>
    </location>
</feature>
<feature type="coiled-coil region" evidence="12">
    <location>
        <begin position="277"/>
        <end position="307"/>
    </location>
</feature>
<dbReference type="InterPro" id="IPR001660">
    <property type="entry name" value="SAM"/>
</dbReference>
<reference evidence="17" key="1">
    <citation type="submission" date="2014-12" db="EMBL/GenBank/DDBJ databases">
        <title>Insight into the proteome of Arion vulgaris.</title>
        <authorList>
            <person name="Aradska J."/>
            <person name="Bulat T."/>
            <person name="Smidak R."/>
            <person name="Sarate P."/>
            <person name="Gangsoo J."/>
            <person name="Sialana F."/>
            <person name="Bilban M."/>
            <person name="Lubec G."/>
        </authorList>
    </citation>
    <scope>NUCLEOTIDE SEQUENCE</scope>
    <source>
        <tissue evidence="17">Skin</tissue>
    </source>
</reference>
<dbReference type="AlphaFoldDB" id="A0A0B7A7Q8"/>
<dbReference type="PROSITE" id="PS50105">
    <property type="entry name" value="SAM_DOMAIN"/>
    <property type="match status" value="1"/>
</dbReference>
<dbReference type="Pfam" id="PF25578">
    <property type="entry name" value="EF-hand_STIM1"/>
    <property type="match status" value="1"/>
</dbReference>
<keyword evidence="11 14" id="KW-0472">Membrane</keyword>
<evidence type="ECO:0000256" key="14">
    <source>
        <dbReference type="SAM" id="Phobius"/>
    </source>
</evidence>
<feature type="compositionally biased region" description="Polar residues" evidence="13">
    <location>
        <begin position="335"/>
        <end position="348"/>
    </location>
</feature>
<feature type="transmembrane region" description="Helical" evidence="14">
    <location>
        <begin position="250"/>
        <end position="272"/>
    </location>
</feature>
<feature type="signal peptide" evidence="15">
    <location>
        <begin position="1"/>
        <end position="34"/>
    </location>
</feature>
<evidence type="ECO:0000256" key="6">
    <source>
        <dbReference type="ARBA" id="ARBA00022729"/>
    </source>
</evidence>
<dbReference type="SUPFAM" id="SSF47769">
    <property type="entry name" value="SAM/Pointed domain"/>
    <property type="match status" value="1"/>
</dbReference>
<dbReference type="EMBL" id="HACG01029842">
    <property type="protein sequence ID" value="CEK76707.1"/>
    <property type="molecule type" value="Transcribed_RNA"/>
</dbReference>
<dbReference type="SMART" id="SM00454">
    <property type="entry name" value="SAM"/>
    <property type="match status" value="1"/>
</dbReference>
<evidence type="ECO:0000256" key="11">
    <source>
        <dbReference type="ARBA" id="ARBA00023136"/>
    </source>
</evidence>
<dbReference type="Pfam" id="PF16533">
    <property type="entry name" value="SOAR"/>
    <property type="match status" value="1"/>
</dbReference>
<dbReference type="GO" id="GO:0005886">
    <property type="term" value="C:plasma membrane"/>
    <property type="evidence" value="ECO:0007669"/>
    <property type="project" value="TreeGrafter"/>
</dbReference>
<evidence type="ECO:0000256" key="2">
    <source>
        <dbReference type="ARBA" id="ARBA00022448"/>
    </source>
</evidence>
<keyword evidence="7" id="KW-0106">Calcium</keyword>
<protein>
    <recommendedName>
        <fullName evidence="16">SAM domain-containing protein</fullName>
    </recommendedName>
</protein>
<evidence type="ECO:0000256" key="5">
    <source>
        <dbReference type="ARBA" id="ARBA00022723"/>
    </source>
</evidence>
<dbReference type="Pfam" id="PF00536">
    <property type="entry name" value="SAM_1"/>
    <property type="match status" value="1"/>
</dbReference>
<evidence type="ECO:0000256" key="8">
    <source>
        <dbReference type="ARBA" id="ARBA00022989"/>
    </source>
</evidence>